<evidence type="ECO:0000313" key="2">
    <source>
        <dbReference type="EMBL" id="QJA79236.1"/>
    </source>
</evidence>
<dbReference type="EMBL" id="MT141311">
    <property type="protein sequence ID" value="QJA58171.1"/>
    <property type="molecule type" value="Genomic_DNA"/>
</dbReference>
<accession>A0A6M3KBL6</accession>
<organism evidence="2">
    <name type="scientific">viral metagenome</name>
    <dbReference type="NCBI Taxonomy" id="1070528"/>
    <lineage>
        <taxon>unclassified sequences</taxon>
        <taxon>metagenomes</taxon>
        <taxon>organismal metagenomes</taxon>
    </lineage>
</organism>
<dbReference type="EMBL" id="MT142373">
    <property type="protein sequence ID" value="QJA79236.1"/>
    <property type="molecule type" value="Genomic_DNA"/>
</dbReference>
<evidence type="ECO:0000313" key="1">
    <source>
        <dbReference type="EMBL" id="QJA58171.1"/>
    </source>
</evidence>
<reference evidence="2" key="1">
    <citation type="submission" date="2020-03" db="EMBL/GenBank/DDBJ databases">
        <title>The deep terrestrial virosphere.</title>
        <authorList>
            <person name="Holmfeldt K."/>
            <person name="Nilsson E."/>
            <person name="Simone D."/>
            <person name="Lopez-Fernandez M."/>
            <person name="Wu X."/>
            <person name="de Brujin I."/>
            <person name="Lundin D."/>
            <person name="Andersson A."/>
            <person name="Bertilsson S."/>
            <person name="Dopson M."/>
        </authorList>
    </citation>
    <scope>NUCLEOTIDE SEQUENCE</scope>
    <source>
        <strain evidence="2">MM415A00925</strain>
        <strain evidence="1">MM415B01491</strain>
    </source>
</reference>
<gene>
    <name evidence="2" type="ORF">MM415A00925_0012</name>
    <name evidence="1" type="ORF">MM415B01491_0018</name>
</gene>
<protein>
    <submittedName>
        <fullName evidence="2">Uncharacterized protein</fullName>
    </submittedName>
</protein>
<name>A0A6M3KBL6_9ZZZZ</name>
<proteinExistence type="predicted"/>
<dbReference type="AlphaFoldDB" id="A0A6M3KBL6"/>
<sequence length="81" mass="9261">MDRADTFVIHGNYGDIVVNEATGAIISIISNEDDFPAYTNILKFDIIQIKADNPDYMGGMDILDCGFWYKEYEYPVKGWRS</sequence>